<keyword evidence="3 6" id="KW-1133">Transmembrane helix</keyword>
<dbReference type="InterPro" id="IPR051694">
    <property type="entry name" value="Immunoregulatory_rcpt-like"/>
</dbReference>
<keyword evidence="8" id="KW-1185">Reference proteome</keyword>
<evidence type="ECO:0000256" key="1">
    <source>
        <dbReference type="ARBA" id="ARBA00004167"/>
    </source>
</evidence>
<reference evidence="7" key="1">
    <citation type="journal article" date="2023" name="IMA Fungus">
        <title>Comparative genomic study of the Penicillium genus elucidates a diverse pangenome and 15 lateral gene transfer events.</title>
        <authorList>
            <person name="Petersen C."/>
            <person name="Sorensen T."/>
            <person name="Nielsen M.R."/>
            <person name="Sondergaard T.E."/>
            <person name="Sorensen J.L."/>
            <person name="Fitzpatrick D.A."/>
            <person name="Frisvad J.C."/>
            <person name="Nielsen K.L."/>
        </authorList>
    </citation>
    <scope>NUCLEOTIDE SEQUENCE</scope>
    <source>
        <strain evidence="7">IBT 17514</strain>
    </source>
</reference>
<dbReference type="GO" id="GO:0016020">
    <property type="term" value="C:membrane"/>
    <property type="evidence" value="ECO:0007669"/>
    <property type="project" value="UniProtKB-SubCell"/>
</dbReference>
<feature type="region of interest" description="Disordered" evidence="5">
    <location>
        <begin position="216"/>
        <end position="282"/>
    </location>
</feature>
<comment type="caution">
    <text evidence="7">The sequence shown here is derived from an EMBL/GenBank/DDBJ whole genome shotgun (WGS) entry which is preliminary data.</text>
</comment>
<evidence type="ECO:0000256" key="5">
    <source>
        <dbReference type="SAM" id="MobiDB-lite"/>
    </source>
</evidence>
<dbReference type="AlphaFoldDB" id="A0AAD6HPB9"/>
<dbReference type="EMBL" id="JAQJAN010000005">
    <property type="protein sequence ID" value="KAJ5728104.1"/>
    <property type="molecule type" value="Genomic_DNA"/>
</dbReference>
<evidence type="ECO:0000256" key="2">
    <source>
        <dbReference type="ARBA" id="ARBA00022692"/>
    </source>
</evidence>
<gene>
    <name evidence="7" type="ORF">N7493_004434</name>
</gene>
<feature type="compositionally biased region" description="Polar residues" evidence="5">
    <location>
        <begin position="273"/>
        <end position="282"/>
    </location>
</feature>
<dbReference type="Proteomes" id="UP001215712">
    <property type="component" value="Unassembled WGS sequence"/>
</dbReference>
<evidence type="ECO:0000313" key="7">
    <source>
        <dbReference type="EMBL" id="KAJ5728104.1"/>
    </source>
</evidence>
<proteinExistence type="predicted"/>
<evidence type="ECO:0000256" key="3">
    <source>
        <dbReference type="ARBA" id="ARBA00022989"/>
    </source>
</evidence>
<reference evidence="7" key="2">
    <citation type="submission" date="2023-01" db="EMBL/GenBank/DDBJ databases">
        <authorList>
            <person name="Petersen C."/>
        </authorList>
    </citation>
    <scope>NUCLEOTIDE SEQUENCE</scope>
    <source>
        <strain evidence="7">IBT 17514</strain>
    </source>
</reference>
<feature type="region of interest" description="Disordered" evidence="5">
    <location>
        <begin position="147"/>
        <end position="182"/>
    </location>
</feature>
<organism evidence="7 8">
    <name type="scientific">Penicillium malachiteum</name>
    <dbReference type="NCBI Taxonomy" id="1324776"/>
    <lineage>
        <taxon>Eukaryota</taxon>
        <taxon>Fungi</taxon>
        <taxon>Dikarya</taxon>
        <taxon>Ascomycota</taxon>
        <taxon>Pezizomycotina</taxon>
        <taxon>Eurotiomycetes</taxon>
        <taxon>Eurotiomycetidae</taxon>
        <taxon>Eurotiales</taxon>
        <taxon>Aspergillaceae</taxon>
        <taxon>Penicillium</taxon>
    </lineage>
</organism>
<accession>A0AAD6HPB9</accession>
<dbReference type="PANTHER" id="PTHR15549:SF26">
    <property type="entry name" value="AXIAL BUDDING PATTERN PROTEIN 2-RELATED"/>
    <property type="match status" value="1"/>
</dbReference>
<sequence length="282" mass="29412">MAAGPLTTTFTPSSGCVTSQMSSLVYYGSSEAEFGSLLSYQWNTSACFPERWSPSSYFSPGLDCPSGYTTDDGQVQTVIQGNVTETHATCCPSGWELNTSGLLSYYLSTQPCISTVSGTNTVNSTEFAAYAVTMYWQSSDLPASTAATTTDSDSIITTTTSSSSTPTNTSSSTSSSSHASGLSDGAKAGIGVGVSVGAIAILAAIWAIFFRRRSNSNPRNATPTAELPDHQAPMDAYHDHPNAELPGNPQHAELPSNHPAPVELPAETVMVETKSSTGSNAE</sequence>
<keyword evidence="4 6" id="KW-0472">Membrane</keyword>
<evidence type="ECO:0000313" key="8">
    <source>
        <dbReference type="Proteomes" id="UP001215712"/>
    </source>
</evidence>
<evidence type="ECO:0000256" key="6">
    <source>
        <dbReference type="SAM" id="Phobius"/>
    </source>
</evidence>
<dbReference type="PANTHER" id="PTHR15549">
    <property type="entry name" value="PAIRED IMMUNOGLOBULIN-LIKE TYPE 2 RECEPTOR"/>
    <property type="match status" value="1"/>
</dbReference>
<dbReference type="GO" id="GO:0071944">
    <property type="term" value="C:cell periphery"/>
    <property type="evidence" value="ECO:0007669"/>
    <property type="project" value="UniProtKB-ARBA"/>
</dbReference>
<protein>
    <submittedName>
        <fullName evidence="7">Uncharacterized protein</fullName>
    </submittedName>
</protein>
<feature type="transmembrane region" description="Helical" evidence="6">
    <location>
        <begin position="188"/>
        <end position="210"/>
    </location>
</feature>
<name>A0AAD6HPB9_9EURO</name>
<comment type="subcellular location">
    <subcellularLocation>
        <location evidence="1">Membrane</location>
        <topology evidence="1">Single-pass membrane protein</topology>
    </subcellularLocation>
</comment>
<keyword evidence="2 6" id="KW-0812">Transmembrane</keyword>
<evidence type="ECO:0000256" key="4">
    <source>
        <dbReference type="ARBA" id="ARBA00023136"/>
    </source>
</evidence>